<comment type="catalytic activity">
    <reaction evidence="9">
        <text>2'-deoxyinosine + phosphate = 2-deoxy-alpha-D-ribose 1-phosphate + hypoxanthine</text>
        <dbReference type="Rhea" id="RHEA:27750"/>
        <dbReference type="ChEBI" id="CHEBI:17368"/>
        <dbReference type="ChEBI" id="CHEBI:28997"/>
        <dbReference type="ChEBI" id="CHEBI:43474"/>
        <dbReference type="ChEBI" id="CHEBI:57259"/>
        <dbReference type="EC" id="2.4.2.1"/>
    </reaction>
</comment>
<comment type="catalytic activity">
    <reaction evidence="10">
        <text>guanosine + phosphate = alpha-D-ribose 1-phosphate + guanine</text>
        <dbReference type="Rhea" id="RHEA:13233"/>
        <dbReference type="ChEBI" id="CHEBI:16235"/>
        <dbReference type="ChEBI" id="CHEBI:16750"/>
        <dbReference type="ChEBI" id="CHEBI:43474"/>
        <dbReference type="ChEBI" id="CHEBI:57720"/>
        <dbReference type="EC" id="2.4.2.1"/>
    </reaction>
</comment>
<keyword evidence="14" id="KW-1185">Reference proteome</keyword>
<evidence type="ECO:0000313" key="13">
    <source>
        <dbReference type="EMBL" id="CAG9770359.1"/>
    </source>
</evidence>
<dbReference type="Proteomes" id="UP001152799">
    <property type="component" value="Chromosome 6"/>
</dbReference>
<evidence type="ECO:0000256" key="2">
    <source>
        <dbReference type="ARBA" id="ARBA00006751"/>
    </source>
</evidence>
<comment type="similarity">
    <text evidence="2 11">Belongs to the PNP/MTAP phosphorylase family.</text>
</comment>
<proteinExistence type="inferred from homology"/>
<evidence type="ECO:0000256" key="9">
    <source>
        <dbReference type="ARBA" id="ARBA00023950"/>
    </source>
</evidence>
<dbReference type="AlphaFoldDB" id="A0A9N9MUQ4"/>
<dbReference type="GO" id="GO:0004731">
    <property type="term" value="F:purine-nucleoside phosphorylase activity"/>
    <property type="evidence" value="ECO:0007669"/>
    <property type="project" value="UniProtKB-EC"/>
</dbReference>
<dbReference type="PANTHER" id="PTHR11904:SF9">
    <property type="entry name" value="PURINE NUCLEOSIDE PHOSPHORYLASE-RELATED"/>
    <property type="match status" value="1"/>
</dbReference>
<evidence type="ECO:0000256" key="1">
    <source>
        <dbReference type="ARBA" id="ARBA00005058"/>
    </source>
</evidence>
<dbReference type="InterPro" id="IPR035994">
    <property type="entry name" value="Nucleoside_phosphorylase_sf"/>
</dbReference>
<evidence type="ECO:0000256" key="6">
    <source>
        <dbReference type="ARBA" id="ARBA00022679"/>
    </source>
</evidence>
<evidence type="ECO:0000256" key="3">
    <source>
        <dbReference type="ARBA" id="ARBA00011886"/>
    </source>
</evidence>
<dbReference type="SUPFAM" id="SSF53167">
    <property type="entry name" value="Purine and uridine phosphorylases"/>
    <property type="match status" value="1"/>
</dbReference>
<keyword evidence="5 11" id="KW-0328">Glycosyltransferase</keyword>
<comment type="function">
    <text evidence="11">The purine nucleoside phosphorylases catalyze the phosphorolytic breakdown of the N-glycosidic bond in the beta-(deoxy)ribonucleoside molecules, with the formation of the corresponding free purine bases and pentose-1-phosphate.</text>
</comment>
<evidence type="ECO:0000256" key="7">
    <source>
        <dbReference type="ARBA" id="ARBA00023918"/>
    </source>
</evidence>
<dbReference type="InterPro" id="IPR011270">
    <property type="entry name" value="Pur_Nuc_Pase_Ino/Guo-sp"/>
</dbReference>
<evidence type="ECO:0000259" key="12">
    <source>
        <dbReference type="Pfam" id="PF01048"/>
    </source>
</evidence>
<keyword evidence="6 11" id="KW-0808">Transferase</keyword>
<dbReference type="OrthoDB" id="10261782at2759"/>
<dbReference type="EMBL" id="OU892282">
    <property type="protein sequence ID" value="CAG9770359.1"/>
    <property type="molecule type" value="Genomic_DNA"/>
</dbReference>
<comment type="catalytic activity">
    <reaction evidence="8">
        <text>2'-deoxyguanosine + phosphate = 2-deoxy-alpha-D-ribose 1-phosphate + guanine</text>
        <dbReference type="Rhea" id="RHEA:27738"/>
        <dbReference type="ChEBI" id="CHEBI:16235"/>
        <dbReference type="ChEBI" id="CHEBI:17172"/>
        <dbReference type="ChEBI" id="CHEBI:43474"/>
        <dbReference type="ChEBI" id="CHEBI:57259"/>
        <dbReference type="EC" id="2.4.2.1"/>
    </reaction>
</comment>
<evidence type="ECO:0000256" key="5">
    <source>
        <dbReference type="ARBA" id="ARBA00022676"/>
    </source>
</evidence>
<accession>A0A9N9MUQ4</accession>
<reference evidence="13" key="1">
    <citation type="submission" date="2022-01" db="EMBL/GenBank/DDBJ databases">
        <authorList>
            <person name="King R."/>
        </authorList>
    </citation>
    <scope>NUCLEOTIDE SEQUENCE</scope>
</reference>
<dbReference type="NCBIfam" id="TIGR01697">
    <property type="entry name" value="PNPH-PUNA-XAPA"/>
    <property type="match status" value="1"/>
</dbReference>
<evidence type="ECO:0000256" key="8">
    <source>
        <dbReference type="ARBA" id="ARBA00023929"/>
    </source>
</evidence>
<dbReference type="PIRSF" id="PIRSF000477">
    <property type="entry name" value="PurNPase"/>
    <property type="match status" value="1"/>
</dbReference>
<dbReference type="InterPro" id="IPR011268">
    <property type="entry name" value="Purine_phosphorylase"/>
</dbReference>
<name>A0A9N9MUQ4_9CUCU</name>
<dbReference type="GO" id="GO:0009116">
    <property type="term" value="P:nucleoside metabolic process"/>
    <property type="evidence" value="ECO:0007669"/>
    <property type="project" value="InterPro"/>
</dbReference>
<dbReference type="PANTHER" id="PTHR11904">
    <property type="entry name" value="METHYLTHIOADENOSINE/PURINE NUCLEOSIDE PHOSPHORYLASE"/>
    <property type="match status" value="1"/>
</dbReference>
<dbReference type="CDD" id="cd09009">
    <property type="entry name" value="PNP-EcPNPII_like"/>
    <property type="match status" value="1"/>
</dbReference>
<organism evidence="13 14">
    <name type="scientific">Ceutorhynchus assimilis</name>
    <name type="common">cabbage seed weevil</name>
    <dbReference type="NCBI Taxonomy" id="467358"/>
    <lineage>
        <taxon>Eukaryota</taxon>
        <taxon>Metazoa</taxon>
        <taxon>Ecdysozoa</taxon>
        <taxon>Arthropoda</taxon>
        <taxon>Hexapoda</taxon>
        <taxon>Insecta</taxon>
        <taxon>Pterygota</taxon>
        <taxon>Neoptera</taxon>
        <taxon>Endopterygota</taxon>
        <taxon>Coleoptera</taxon>
        <taxon>Polyphaga</taxon>
        <taxon>Cucujiformia</taxon>
        <taxon>Curculionidae</taxon>
        <taxon>Ceutorhynchinae</taxon>
        <taxon>Ceutorhynchus</taxon>
    </lineage>
</organism>
<comment type="catalytic activity">
    <reaction evidence="7">
        <text>inosine + phosphate = alpha-D-ribose 1-phosphate + hypoxanthine</text>
        <dbReference type="Rhea" id="RHEA:27646"/>
        <dbReference type="ChEBI" id="CHEBI:17368"/>
        <dbReference type="ChEBI" id="CHEBI:17596"/>
        <dbReference type="ChEBI" id="CHEBI:43474"/>
        <dbReference type="ChEBI" id="CHEBI:57720"/>
        <dbReference type="EC" id="2.4.2.1"/>
    </reaction>
</comment>
<dbReference type="Pfam" id="PF01048">
    <property type="entry name" value="PNP_UDP_1"/>
    <property type="match status" value="1"/>
</dbReference>
<dbReference type="Gene3D" id="3.40.50.1580">
    <property type="entry name" value="Nucleoside phosphorylase domain"/>
    <property type="match status" value="1"/>
</dbReference>
<feature type="domain" description="Nucleoside phosphorylase" evidence="12">
    <location>
        <begin position="63"/>
        <end position="315"/>
    </location>
</feature>
<evidence type="ECO:0000256" key="10">
    <source>
        <dbReference type="ARBA" id="ARBA00023970"/>
    </source>
</evidence>
<dbReference type="NCBIfam" id="TIGR01700">
    <property type="entry name" value="PNPH"/>
    <property type="match status" value="1"/>
</dbReference>
<dbReference type="NCBIfam" id="NF006054">
    <property type="entry name" value="PRK08202.1"/>
    <property type="match status" value="1"/>
</dbReference>
<gene>
    <name evidence="13" type="ORF">CEUTPL_LOCUS10813</name>
</gene>
<evidence type="ECO:0000256" key="4">
    <source>
        <dbReference type="ARBA" id="ARBA00013834"/>
    </source>
</evidence>
<sequence>MQTGLFEFTTGEIVVICYIIDKNFHICRKFAKMSDSKNEEFSLDYLQKAADYLRNQVPFTPKLLIICGTGLGGLSENLQNQIEFNYKDIPNFPVSNVKGHAGKLIFGTLSEAKIVCMKGRFHYFEGYSLQKIATPIRILKLLGVEGLIVTNAAGSVNEDYKVGDIMIIKDHVNFLAFGGQHPLRGPNEHFFGERFFPMNRAYDRELIRIAKEVAEKMGISDDYHEGVYGLYAGPNYETVAEVRILKMLGVDAAGMSTIPEVLVAKHCGMSVFGFSFITNRCIHCYDEPDEPNHDDVLKAVMEKSETVKKFVANLIQETKQRWK</sequence>
<evidence type="ECO:0000313" key="14">
    <source>
        <dbReference type="Proteomes" id="UP001152799"/>
    </source>
</evidence>
<evidence type="ECO:0000256" key="11">
    <source>
        <dbReference type="PIRNR" id="PIRNR000477"/>
    </source>
</evidence>
<dbReference type="InterPro" id="IPR000845">
    <property type="entry name" value="Nucleoside_phosphorylase_d"/>
</dbReference>
<dbReference type="GO" id="GO:0005737">
    <property type="term" value="C:cytoplasm"/>
    <property type="evidence" value="ECO:0007669"/>
    <property type="project" value="TreeGrafter"/>
</dbReference>
<protein>
    <recommendedName>
        <fullName evidence="4 11">Purine nucleoside phosphorylase</fullName>
        <ecNumber evidence="3 11">2.4.2.1</ecNumber>
    </recommendedName>
    <alternativeName>
        <fullName evidence="11">Inosine-guanosine phosphorylase</fullName>
    </alternativeName>
</protein>
<dbReference type="FunFam" id="3.40.50.1580:FF:000004">
    <property type="entry name" value="Purine nucleoside phosphorylase"/>
    <property type="match status" value="1"/>
</dbReference>
<comment type="pathway">
    <text evidence="1 11">Purine metabolism; purine nucleoside salvage.</text>
</comment>
<dbReference type="EC" id="2.4.2.1" evidence="3 11"/>